<gene>
    <name evidence="2" type="ORF">ACJEBI_06105</name>
</gene>
<keyword evidence="3" id="KW-1185">Reference proteome</keyword>
<dbReference type="Gene3D" id="3.10.350.10">
    <property type="entry name" value="LysM domain"/>
    <property type="match status" value="1"/>
</dbReference>
<dbReference type="Pfam" id="PF01476">
    <property type="entry name" value="LysM"/>
    <property type="match status" value="1"/>
</dbReference>
<accession>A0ABW8REF7</accession>
<name>A0ABW8REF7_9BACI</name>
<dbReference type="InterPro" id="IPR036779">
    <property type="entry name" value="LysM_dom_sf"/>
</dbReference>
<dbReference type="EMBL" id="JBJHQH010000003">
    <property type="protein sequence ID" value="MFK9091047.1"/>
    <property type="molecule type" value="Genomic_DNA"/>
</dbReference>
<protein>
    <submittedName>
        <fullName evidence="2">LysM peptidoglycan-binding domain-containing protein</fullName>
    </submittedName>
</protein>
<reference evidence="2 3" key="1">
    <citation type="submission" date="2024-11" db="EMBL/GenBank/DDBJ databases">
        <authorList>
            <person name="Lucas J.A."/>
        </authorList>
    </citation>
    <scope>NUCLEOTIDE SEQUENCE [LARGE SCALE GENOMIC DNA]</scope>
    <source>
        <strain evidence="2 3">Z 5.4</strain>
    </source>
</reference>
<organism evidence="2 3">
    <name type="scientific">Bacillus salipaludis</name>
    <dbReference type="NCBI Taxonomy" id="2547811"/>
    <lineage>
        <taxon>Bacteria</taxon>
        <taxon>Bacillati</taxon>
        <taxon>Bacillota</taxon>
        <taxon>Bacilli</taxon>
        <taxon>Bacillales</taxon>
        <taxon>Bacillaceae</taxon>
        <taxon>Bacillus</taxon>
    </lineage>
</organism>
<feature type="domain" description="LysM" evidence="1">
    <location>
        <begin position="3"/>
        <end position="29"/>
    </location>
</feature>
<dbReference type="RefSeq" id="WP_406579725.1">
    <property type="nucleotide sequence ID" value="NZ_JBJHQH010000003.1"/>
</dbReference>
<sequence>MKSSVENIVAANPGVSPYNLFVGQMISIPTLKRHMPVHHGSTTQSTKCGTGCVSKEELELRSLMRVLWEEHVAWTRMTIISLNFKLPDIDFVIKRLLQNATDMGNAFKTYYREQIGAEFAALIKDPLEIAAELVKAAVAGNNTAATVVEKRWFANATDIAVFMNRINPTNWPKNAVNEMMNHYLQLTKLEAVCMIISRKFNRISPF</sequence>
<evidence type="ECO:0000313" key="2">
    <source>
        <dbReference type="EMBL" id="MFK9091047.1"/>
    </source>
</evidence>
<dbReference type="CDD" id="cd00118">
    <property type="entry name" value="LysM"/>
    <property type="match status" value="1"/>
</dbReference>
<evidence type="ECO:0000313" key="3">
    <source>
        <dbReference type="Proteomes" id="UP001623041"/>
    </source>
</evidence>
<comment type="caution">
    <text evidence="2">The sequence shown here is derived from an EMBL/GenBank/DDBJ whole genome shotgun (WGS) entry which is preliminary data.</text>
</comment>
<dbReference type="InterPro" id="IPR018392">
    <property type="entry name" value="LysM"/>
</dbReference>
<evidence type="ECO:0000259" key="1">
    <source>
        <dbReference type="Pfam" id="PF01476"/>
    </source>
</evidence>
<proteinExistence type="predicted"/>
<dbReference type="Proteomes" id="UP001623041">
    <property type="component" value="Unassembled WGS sequence"/>
</dbReference>